<evidence type="ECO:0000256" key="9">
    <source>
        <dbReference type="SAM" id="Coils"/>
    </source>
</evidence>
<feature type="transmembrane region" description="Helical" evidence="11">
    <location>
        <begin position="305"/>
        <end position="329"/>
    </location>
</feature>
<keyword evidence="5 11" id="KW-0812">Transmembrane</keyword>
<evidence type="ECO:0000259" key="12">
    <source>
        <dbReference type="Pfam" id="PF02397"/>
    </source>
</evidence>
<feature type="transmembrane region" description="Helical" evidence="11">
    <location>
        <begin position="156"/>
        <end position="174"/>
    </location>
</feature>
<dbReference type="GO" id="GO:0000271">
    <property type="term" value="P:polysaccharide biosynthetic process"/>
    <property type="evidence" value="ECO:0007669"/>
    <property type="project" value="UniProtKB-KW"/>
</dbReference>
<evidence type="ECO:0000256" key="4">
    <source>
        <dbReference type="ARBA" id="ARBA00022679"/>
    </source>
</evidence>
<dbReference type="InterPro" id="IPR003362">
    <property type="entry name" value="Bact_transf"/>
</dbReference>
<name>A0A9Q3M7L0_9HYPH</name>
<keyword evidence="8" id="KW-0270">Exopolysaccharide synthesis</keyword>
<dbReference type="RefSeq" id="WP_207244514.1">
    <property type="nucleotide sequence ID" value="NZ_CP071454.1"/>
</dbReference>
<evidence type="ECO:0000256" key="10">
    <source>
        <dbReference type="SAM" id="MobiDB-lite"/>
    </source>
</evidence>
<evidence type="ECO:0000313" key="13">
    <source>
        <dbReference type="EMBL" id="MBX5022801.1"/>
    </source>
</evidence>
<keyword evidence="7 11" id="KW-0472">Membrane</keyword>
<keyword evidence="3" id="KW-1003">Cell membrane</keyword>
<feature type="domain" description="Bacterial sugar transferase" evidence="12">
    <location>
        <begin position="300"/>
        <end position="494"/>
    </location>
</feature>
<comment type="caution">
    <text evidence="13">The sequence shown here is derived from an EMBL/GenBank/DDBJ whole genome shotgun (WGS) entry which is preliminary data.</text>
</comment>
<reference evidence="13" key="1">
    <citation type="submission" date="2020-04" db="EMBL/GenBank/DDBJ databases">
        <title>Global-level population genomics: horizontal gene transfer, symbiosis and evolution in Rhizobia.</title>
        <authorList>
            <person name="Gai Y."/>
        </authorList>
    </citation>
    <scope>NUCLEOTIDE SEQUENCE</scope>
    <source>
        <strain evidence="13">BLR57</strain>
    </source>
</reference>
<dbReference type="GeneID" id="66141107"/>
<evidence type="ECO:0000256" key="1">
    <source>
        <dbReference type="ARBA" id="ARBA00004236"/>
    </source>
</evidence>
<comment type="subcellular location">
    <subcellularLocation>
        <location evidence="1">Cell membrane</location>
    </subcellularLocation>
</comment>
<evidence type="ECO:0000256" key="11">
    <source>
        <dbReference type="SAM" id="Phobius"/>
    </source>
</evidence>
<keyword evidence="6 11" id="KW-1133">Transmembrane helix</keyword>
<evidence type="ECO:0000256" key="8">
    <source>
        <dbReference type="ARBA" id="ARBA00023169"/>
    </source>
</evidence>
<feature type="transmembrane region" description="Helical" evidence="11">
    <location>
        <begin position="133"/>
        <end position="150"/>
    </location>
</feature>
<organism evidence="13 14">
    <name type="scientific">Rhizobium lentis</name>
    <dbReference type="NCBI Taxonomy" id="1138194"/>
    <lineage>
        <taxon>Bacteria</taxon>
        <taxon>Pseudomonadati</taxon>
        <taxon>Pseudomonadota</taxon>
        <taxon>Alphaproteobacteria</taxon>
        <taxon>Hyphomicrobiales</taxon>
        <taxon>Rhizobiaceae</taxon>
        <taxon>Rhizobium/Agrobacterium group</taxon>
        <taxon>Rhizobium</taxon>
    </lineage>
</organism>
<feature type="compositionally biased region" description="Polar residues" evidence="10">
    <location>
        <begin position="1"/>
        <end position="10"/>
    </location>
</feature>
<evidence type="ECO:0000313" key="14">
    <source>
        <dbReference type="Proteomes" id="UP000749740"/>
    </source>
</evidence>
<dbReference type="PANTHER" id="PTHR30576:SF4">
    <property type="entry name" value="UNDECAPRENYL-PHOSPHATE GALACTOSE PHOSPHOTRANSFERASE"/>
    <property type="match status" value="1"/>
</dbReference>
<dbReference type="AlphaFoldDB" id="A0A9Q3M7L0"/>
<feature type="transmembrane region" description="Helical" evidence="11">
    <location>
        <begin position="100"/>
        <end position="121"/>
    </location>
</feature>
<feature type="region of interest" description="Disordered" evidence="10">
    <location>
        <begin position="1"/>
        <end position="20"/>
    </location>
</feature>
<dbReference type="GO" id="GO:0005886">
    <property type="term" value="C:plasma membrane"/>
    <property type="evidence" value="ECO:0007669"/>
    <property type="project" value="UniProtKB-SubCell"/>
</dbReference>
<accession>A0A9Q3M7L0</accession>
<gene>
    <name evidence="13" type="ORF">HJB63_09475</name>
</gene>
<evidence type="ECO:0000256" key="3">
    <source>
        <dbReference type="ARBA" id="ARBA00022475"/>
    </source>
</evidence>
<feature type="coiled-coil region" evidence="9">
    <location>
        <begin position="350"/>
        <end position="377"/>
    </location>
</feature>
<dbReference type="PANTHER" id="PTHR30576">
    <property type="entry name" value="COLANIC BIOSYNTHESIS UDP-GLUCOSE LIPID CARRIER TRANSFERASE"/>
    <property type="match status" value="1"/>
</dbReference>
<dbReference type="Proteomes" id="UP000749740">
    <property type="component" value="Unassembled WGS sequence"/>
</dbReference>
<dbReference type="EMBL" id="JABDYC010000002">
    <property type="protein sequence ID" value="MBX5022801.1"/>
    <property type="molecule type" value="Genomic_DNA"/>
</dbReference>
<evidence type="ECO:0000256" key="5">
    <source>
        <dbReference type="ARBA" id="ARBA00022692"/>
    </source>
</evidence>
<protein>
    <submittedName>
        <fullName evidence="13">Exopolysaccharide biosynthesis UDP-galactose-lipid carrier transferase</fullName>
    </submittedName>
</protein>
<dbReference type="GO" id="GO:0016780">
    <property type="term" value="F:phosphotransferase activity, for other substituted phosphate groups"/>
    <property type="evidence" value="ECO:0007669"/>
    <property type="project" value="TreeGrafter"/>
</dbReference>
<keyword evidence="9" id="KW-0175">Coiled coil</keyword>
<evidence type="ECO:0000256" key="7">
    <source>
        <dbReference type="ARBA" id="ARBA00023136"/>
    </source>
</evidence>
<proteinExistence type="inferred from homology"/>
<evidence type="ECO:0000256" key="2">
    <source>
        <dbReference type="ARBA" id="ARBA00006464"/>
    </source>
</evidence>
<keyword evidence="4 13" id="KW-0808">Transferase</keyword>
<sequence>MSLFASSELTSGLPKAATTNDVGTRTVPAISVPPVANPTSAAEFNNRSRLNFPVPIGRRLPRLATSSFLVAGDIAGYLMAYFLLLPFLPHGSENMILERAFALAALGTIILYASNALYPGYRLHDHEHLRRRTKASVKVAAIAALGAILLPDGSQLLLPLAGFLGLGLIVQPAMRWAARGLSWRLGIWGERAVIIGGRNRIPALMAYFTDHWQYGIRPEISSSDISEASSDNGPSIALIADDTGSFIAELATMRRRFAEVILLSDTPNLKITGLRPADVGGEIGIRLAVGGRPADSNLVRRALDLAIAIPATLVLMPCILIAAAAIYVIDPGPVFFRHAREGLSGKPVRVLKLRTMYQDAEQRLEALFRDNPAAQAEWASHFKLRQDPRVLPVIGHLLRASSFDELPQLVNIISGEMAFVGPRPFPEYHLSAMDREFRDKRRSVTPGLTGLWQISERSNADIELQQQLDEFYIDNRSLWFDWHILLSTIPAVIKGKGAC</sequence>
<feature type="transmembrane region" description="Helical" evidence="11">
    <location>
        <begin position="68"/>
        <end position="88"/>
    </location>
</feature>
<evidence type="ECO:0000256" key="6">
    <source>
        <dbReference type="ARBA" id="ARBA00022989"/>
    </source>
</evidence>
<dbReference type="Pfam" id="PF02397">
    <property type="entry name" value="Bac_transf"/>
    <property type="match status" value="1"/>
</dbReference>
<comment type="similarity">
    <text evidence="2">Belongs to the bacterial sugar transferase family.</text>
</comment>